<evidence type="ECO:0000313" key="6">
    <source>
        <dbReference type="EMBL" id="ROT68067.1"/>
    </source>
</evidence>
<protein>
    <submittedName>
        <fullName evidence="6">Glutathione peroxidase 6</fullName>
    </submittedName>
</protein>
<dbReference type="SUPFAM" id="SSF52833">
    <property type="entry name" value="Thioredoxin-like"/>
    <property type="match status" value="2"/>
</dbReference>
<keyword evidence="5" id="KW-0732">Signal</keyword>
<sequence length="290" mass="32510">MLWAGFVSLAAIGAAAAQERVQSTLCNPNNNGTIYDYQELDLFETRNVPLSDYRGQQEPAANGTELANGIKYVRPGNLFEPNFRLFKKIEVNGENEHPLYKFLKLSPLSKFFYFIHYRIRLCVEVSSYLTSWAYKTDEQREWCAASPVDTPPPRPPPNTTTPRTSADGQHSILVVDTPSSCPPTRLDFMKPSMLIYEPLRSYDVRWNWEKFLITKSGMPYKRYDPSTPPLEIANDLRSCLPPRAWCHEGAALNPRVGGAGSGGSSVGSSSTFILTPVTSAGHADGWRRRQ</sequence>
<dbReference type="PANTHER" id="PTHR11592">
    <property type="entry name" value="GLUTATHIONE PEROXIDASE"/>
    <property type="match status" value="1"/>
</dbReference>
<comment type="similarity">
    <text evidence="1">Belongs to the glutathione peroxidase family.</text>
</comment>
<dbReference type="InterPro" id="IPR000889">
    <property type="entry name" value="Glutathione_peroxidase"/>
</dbReference>
<proteinExistence type="inferred from homology"/>
<dbReference type="AlphaFoldDB" id="A0A3R7M078"/>
<keyword evidence="2 6" id="KW-0575">Peroxidase</keyword>
<evidence type="ECO:0000256" key="4">
    <source>
        <dbReference type="SAM" id="MobiDB-lite"/>
    </source>
</evidence>
<reference evidence="6 7" key="1">
    <citation type="submission" date="2018-04" db="EMBL/GenBank/DDBJ databases">
        <authorList>
            <person name="Zhang X."/>
            <person name="Yuan J."/>
            <person name="Li F."/>
            <person name="Xiang J."/>
        </authorList>
    </citation>
    <scope>NUCLEOTIDE SEQUENCE [LARGE SCALE GENOMIC DNA]</scope>
    <source>
        <tissue evidence="6">Muscle</tissue>
    </source>
</reference>
<evidence type="ECO:0000313" key="7">
    <source>
        <dbReference type="Proteomes" id="UP000283509"/>
    </source>
</evidence>
<dbReference type="Pfam" id="PF00255">
    <property type="entry name" value="GSHPx"/>
    <property type="match status" value="1"/>
</dbReference>
<feature type="signal peptide" evidence="5">
    <location>
        <begin position="1"/>
        <end position="17"/>
    </location>
</feature>
<dbReference type="PANTHER" id="PTHR11592:SF78">
    <property type="entry name" value="GLUTATHIONE PEROXIDASE"/>
    <property type="match status" value="1"/>
</dbReference>
<dbReference type="Gene3D" id="3.40.30.10">
    <property type="entry name" value="Glutaredoxin"/>
    <property type="match status" value="1"/>
</dbReference>
<dbReference type="GO" id="GO:0006979">
    <property type="term" value="P:response to oxidative stress"/>
    <property type="evidence" value="ECO:0007669"/>
    <property type="project" value="InterPro"/>
</dbReference>
<evidence type="ECO:0000256" key="1">
    <source>
        <dbReference type="ARBA" id="ARBA00006926"/>
    </source>
</evidence>
<keyword evidence="7" id="KW-1185">Reference proteome</keyword>
<accession>A0A3R7M078</accession>
<evidence type="ECO:0000256" key="5">
    <source>
        <dbReference type="SAM" id="SignalP"/>
    </source>
</evidence>
<feature type="region of interest" description="Disordered" evidence="4">
    <location>
        <begin position="144"/>
        <end position="169"/>
    </location>
</feature>
<feature type="compositionally biased region" description="Pro residues" evidence="4">
    <location>
        <begin position="149"/>
        <end position="159"/>
    </location>
</feature>
<dbReference type="EMBL" id="QCYY01002723">
    <property type="protein sequence ID" value="ROT68067.1"/>
    <property type="molecule type" value="Genomic_DNA"/>
</dbReference>
<name>A0A3R7M078_PENVA</name>
<feature type="chain" id="PRO_5018767770" evidence="5">
    <location>
        <begin position="18"/>
        <end position="290"/>
    </location>
</feature>
<dbReference type="InterPro" id="IPR036249">
    <property type="entry name" value="Thioredoxin-like_sf"/>
</dbReference>
<dbReference type="STRING" id="6689.A0A3R7M078"/>
<dbReference type="PROSITE" id="PS51355">
    <property type="entry name" value="GLUTATHIONE_PEROXID_3"/>
    <property type="match status" value="1"/>
</dbReference>
<comment type="caution">
    <text evidence="6">The sequence shown here is derived from an EMBL/GenBank/DDBJ whole genome shotgun (WGS) entry which is preliminary data.</text>
</comment>
<reference evidence="6 7" key="2">
    <citation type="submission" date="2019-01" db="EMBL/GenBank/DDBJ databases">
        <title>The decoding of complex shrimp genome reveals the adaptation for benthos swimmer, frequently molting mechanism and breeding impact on genome.</title>
        <authorList>
            <person name="Sun Y."/>
            <person name="Gao Y."/>
            <person name="Yu Y."/>
        </authorList>
    </citation>
    <scope>NUCLEOTIDE SEQUENCE [LARGE SCALE GENOMIC DNA]</scope>
    <source>
        <tissue evidence="6">Muscle</tissue>
    </source>
</reference>
<dbReference type="Proteomes" id="UP000283509">
    <property type="component" value="Unassembled WGS sequence"/>
</dbReference>
<dbReference type="OrthoDB" id="446890at2759"/>
<evidence type="ECO:0000256" key="3">
    <source>
        <dbReference type="ARBA" id="ARBA00023002"/>
    </source>
</evidence>
<keyword evidence="3" id="KW-0560">Oxidoreductase</keyword>
<gene>
    <name evidence="6" type="ORF">C7M84_013846</name>
</gene>
<dbReference type="GO" id="GO:0004601">
    <property type="term" value="F:peroxidase activity"/>
    <property type="evidence" value="ECO:0007669"/>
    <property type="project" value="UniProtKB-KW"/>
</dbReference>
<organism evidence="6 7">
    <name type="scientific">Penaeus vannamei</name>
    <name type="common">Whiteleg shrimp</name>
    <name type="synonym">Litopenaeus vannamei</name>
    <dbReference type="NCBI Taxonomy" id="6689"/>
    <lineage>
        <taxon>Eukaryota</taxon>
        <taxon>Metazoa</taxon>
        <taxon>Ecdysozoa</taxon>
        <taxon>Arthropoda</taxon>
        <taxon>Crustacea</taxon>
        <taxon>Multicrustacea</taxon>
        <taxon>Malacostraca</taxon>
        <taxon>Eumalacostraca</taxon>
        <taxon>Eucarida</taxon>
        <taxon>Decapoda</taxon>
        <taxon>Dendrobranchiata</taxon>
        <taxon>Penaeoidea</taxon>
        <taxon>Penaeidae</taxon>
        <taxon>Penaeus</taxon>
    </lineage>
</organism>
<evidence type="ECO:0000256" key="2">
    <source>
        <dbReference type="ARBA" id="ARBA00022559"/>
    </source>
</evidence>